<dbReference type="Gene3D" id="2.60.40.1240">
    <property type="match status" value="1"/>
</dbReference>
<evidence type="ECO:0000256" key="1">
    <source>
        <dbReference type="ARBA" id="ARBA00022729"/>
    </source>
</evidence>
<keyword evidence="1" id="KW-0732">Signal</keyword>
<feature type="compositionally biased region" description="Low complexity" evidence="2">
    <location>
        <begin position="1"/>
        <end position="18"/>
    </location>
</feature>
<dbReference type="eggNOG" id="COG3170">
    <property type="taxonomic scope" value="Bacteria"/>
</dbReference>
<gene>
    <name evidence="5" type="ordered locus">Sros_3653</name>
</gene>
<reference evidence="5 6" key="1">
    <citation type="journal article" date="2010" name="Stand. Genomic Sci.">
        <title>Complete genome sequence of Streptosporangium roseum type strain (NI 9100).</title>
        <authorList>
            <person name="Nolan M."/>
            <person name="Sikorski J."/>
            <person name="Jando M."/>
            <person name="Lucas S."/>
            <person name="Lapidus A."/>
            <person name="Glavina Del Rio T."/>
            <person name="Chen F."/>
            <person name="Tice H."/>
            <person name="Pitluck S."/>
            <person name="Cheng J.F."/>
            <person name="Chertkov O."/>
            <person name="Sims D."/>
            <person name="Meincke L."/>
            <person name="Brettin T."/>
            <person name="Han C."/>
            <person name="Detter J.C."/>
            <person name="Bruce D."/>
            <person name="Goodwin L."/>
            <person name="Land M."/>
            <person name="Hauser L."/>
            <person name="Chang Y.J."/>
            <person name="Jeffries C.D."/>
            <person name="Ivanova N."/>
            <person name="Mavromatis K."/>
            <person name="Mikhailova N."/>
            <person name="Chen A."/>
            <person name="Palaniappan K."/>
            <person name="Chain P."/>
            <person name="Rohde M."/>
            <person name="Goker M."/>
            <person name="Bristow J."/>
            <person name="Eisen J.A."/>
            <person name="Markowitz V."/>
            <person name="Hugenholtz P."/>
            <person name="Kyrpides N.C."/>
            <person name="Klenk H.P."/>
        </authorList>
    </citation>
    <scope>NUCLEOTIDE SEQUENCE [LARGE SCALE GENOMIC DNA]</scope>
    <source>
        <strain evidence="6">ATCC 12428 / DSM 43021 / JCM 3005 / NI 9100</strain>
    </source>
</reference>
<dbReference type="STRING" id="479432.Sros_3653"/>
<dbReference type="HOGENOM" id="CLU_676014_0_0_11"/>
<accession>D2AS55</accession>
<feature type="region of interest" description="Disordered" evidence="2">
    <location>
        <begin position="1"/>
        <end position="37"/>
    </location>
</feature>
<dbReference type="EMBL" id="CP001814">
    <property type="protein sequence ID" value="ACZ86582.1"/>
    <property type="molecule type" value="Genomic_DNA"/>
</dbReference>
<evidence type="ECO:0000256" key="2">
    <source>
        <dbReference type="SAM" id="MobiDB-lite"/>
    </source>
</evidence>
<dbReference type="Proteomes" id="UP000002029">
    <property type="component" value="Chromosome"/>
</dbReference>
<keyword evidence="3" id="KW-0472">Membrane</keyword>
<evidence type="ECO:0000256" key="3">
    <source>
        <dbReference type="SAM" id="Phobius"/>
    </source>
</evidence>
<name>D2AS55_STRRD</name>
<proteinExistence type="predicted"/>
<dbReference type="InterPro" id="IPR029050">
    <property type="entry name" value="Immunoprotect_excell_Ig-like"/>
</dbReference>
<evidence type="ECO:0000313" key="5">
    <source>
        <dbReference type="EMBL" id="ACZ86582.1"/>
    </source>
</evidence>
<feature type="compositionally biased region" description="Low complexity" evidence="2">
    <location>
        <begin position="25"/>
        <end position="37"/>
    </location>
</feature>
<dbReference type="InterPro" id="IPR029051">
    <property type="entry name" value="DUF4352"/>
</dbReference>
<dbReference type="AlphaFoldDB" id="D2AS55"/>
<dbReference type="KEGG" id="sro:Sros_3653"/>
<dbReference type="RefSeq" id="WP_012890325.1">
    <property type="nucleotide sequence ID" value="NC_013595.1"/>
</dbReference>
<feature type="transmembrane region" description="Helical" evidence="3">
    <location>
        <begin position="71"/>
        <end position="96"/>
    </location>
</feature>
<keyword evidence="3" id="KW-0812">Transmembrane</keyword>
<protein>
    <recommendedName>
        <fullName evidence="4">DUF4352 domain-containing protein</fullName>
    </recommendedName>
</protein>
<dbReference type="OrthoDB" id="166023at2"/>
<keyword evidence="3" id="KW-1133">Transmembrane helix</keyword>
<feature type="domain" description="DUF4352" evidence="4">
    <location>
        <begin position="290"/>
        <end position="400"/>
    </location>
</feature>
<keyword evidence="6" id="KW-1185">Reference proteome</keyword>
<evidence type="ECO:0000313" key="6">
    <source>
        <dbReference type="Proteomes" id="UP000002029"/>
    </source>
</evidence>
<evidence type="ECO:0000259" key="4">
    <source>
        <dbReference type="Pfam" id="PF11611"/>
    </source>
</evidence>
<dbReference type="Pfam" id="PF11611">
    <property type="entry name" value="DUF4352"/>
    <property type="match status" value="1"/>
</dbReference>
<organism evidence="5 6">
    <name type="scientific">Streptosporangium roseum (strain ATCC 12428 / DSM 43021 / JCM 3005 / KCTC 9067 / NCIMB 10171 / NRRL 2505 / NI 9100)</name>
    <dbReference type="NCBI Taxonomy" id="479432"/>
    <lineage>
        <taxon>Bacteria</taxon>
        <taxon>Bacillati</taxon>
        <taxon>Actinomycetota</taxon>
        <taxon>Actinomycetes</taxon>
        <taxon>Streptosporangiales</taxon>
        <taxon>Streptosporangiaceae</taxon>
        <taxon>Streptosporangium</taxon>
    </lineage>
</organism>
<sequence length="407" mass="43988">MTYPPQGRQPHGQRPWQPYNSQPSQHGPYPSQGYPQQPTAYRQVQPRLYATNGYPMQQPVPQSQQRRGGSALSVATVALAVIALLGVAVVTTLLVLNSATSTGSSEGARVALVDLRAQEQTEPGVRTAAQQAFDLYSAGSYGEFWDRWSAQSQSLMPRDDYISMFEQCPQAAQNLRFTISSVAVNGTGAKVNANRLIAAFTFDFTYEGQAWRYVLPADQQQEYRTKSLDQIVQERRASKVCGGQDGGLRLTPVPTQPLIAQPPTAQAQTVTVAKVGETITVKGLQPGVEVAVTPNRVIDNATSGNQFLKPKDGNRYIAVELTLKNVGQEIYTDSPAVGGTLIDAEGQQHRPTFAEVTEGAAFGGSVTVNRGDTRKGLIVFEVPASATPAKLQFGVMFGQQKGEWALS</sequence>